<dbReference type="STRING" id="28230.SAMN05878443_1149"/>
<proteinExistence type="predicted"/>
<name>A0A1N6GD06_9LACT</name>
<evidence type="ECO:0000313" key="2">
    <source>
        <dbReference type="Proteomes" id="UP000184758"/>
    </source>
</evidence>
<dbReference type="Pfam" id="PF13450">
    <property type="entry name" value="NAD_binding_8"/>
    <property type="match status" value="1"/>
</dbReference>
<reference evidence="2" key="1">
    <citation type="submission" date="2016-11" db="EMBL/GenBank/DDBJ databases">
        <authorList>
            <person name="Varghese N."/>
            <person name="Submissions S."/>
        </authorList>
    </citation>
    <scope>NUCLEOTIDE SEQUENCE [LARGE SCALE GENOMIC DNA]</scope>
    <source>
        <strain evidence="2">313</strain>
    </source>
</reference>
<dbReference type="PANTHER" id="PTHR43734:SF1">
    <property type="entry name" value="PHYTOENE DESATURASE"/>
    <property type="match status" value="1"/>
</dbReference>
<dbReference type="Proteomes" id="UP000184758">
    <property type="component" value="Unassembled WGS sequence"/>
</dbReference>
<dbReference type="PANTHER" id="PTHR43734">
    <property type="entry name" value="PHYTOENE DESATURASE"/>
    <property type="match status" value="1"/>
</dbReference>
<accession>A0A1N6GD06</accession>
<dbReference type="OrthoDB" id="9814556at2"/>
<dbReference type="Gene3D" id="3.50.50.60">
    <property type="entry name" value="FAD/NAD(P)-binding domain"/>
    <property type="match status" value="2"/>
</dbReference>
<dbReference type="AlphaFoldDB" id="A0A1N6GD06"/>
<gene>
    <name evidence="1" type="ORF">SAMN05878443_1149</name>
</gene>
<dbReference type="SUPFAM" id="SSF51905">
    <property type="entry name" value="FAD/NAD(P)-binding domain"/>
    <property type="match status" value="1"/>
</dbReference>
<sequence>MRYDAIIVGGGIAGLTSAAFLTKNGYKILLCEKEDKVGGLANSFYYDGFLFDTGARGIIDSGIVKPMLKQLDIDIEFVKSIVTIGIEKEAIRVETIDSLNDYREMLVNLYPDSENDIDVILHEIKIVMDHMDVLYGIENPLFKDLKKDKDYLFKTLFPWLFKFLTKSGKIKKFNLPVYDYLSQLTDNQSLIDIISQHFFQKTPASFALSYFSLYLDYEYPLKGTLDLAEKLKEYIIKTEGVIKTSTEIKKIDLFNKTLLDQNDQYYEYNQLIWAADTNQLYKSIDMETIGDSKIKKGIEKQKELLKGKKAGDSIYSLYLAVDLGNQYFKKKSSGHFFYTPDKKGQSTIFEKLETVSKATEKKEIFDWMSEYLDYTTYEIAIPALRNEKLAPKGKTGLMVSVLMDYDFISNIKSLGLYEEFKYFAEDKMISVLDDSIYGEIRQKVIHQFSSTPLTIERLSGNLEGGITGWAFTNDDIPTITKMTKIKKTCNTPIPDILQAGQWTFSPSGLPISILTGKIAADKAVKTLKKGRRK</sequence>
<evidence type="ECO:0000313" key="1">
    <source>
        <dbReference type="EMBL" id="SIO05366.1"/>
    </source>
</evidence>
<dbReference type="InterPro" id="IPR036188">
    <property type="entry name" value="FAD/NAD-bd_sf"/>
</dbReference>
<dbReference type="EMBL" id="FSRN01000001">
    <property type="protein sequence ID" value="SIO05366.1"/>
    <property type="molecule type" value="Genomic_DNA"/>
</dbReference>
<dbReference type="eggNOG" id="COG1233">
    <property type="taxonomic scope" value="Bacteria"/>
</dbReference>
<keyword evidence="2" id="KW-1185">Reference proteome</keyword>
<protein>
    <submittedName>
        <fullName evidence="1">Phytoene dehydrogenase-related protein</fullName>
    </submittedName>
</protein>
<organism evidence="1 2">
    <name type="scientific">Carnobacterium alterfunditum</name>
    <dbReference type="NCBI Taxonomy" id="28230"/>
    <lineage>
        <taxon>Bacteria</taxon>
        <taxon>Bacillati</taxon>
        <taxon>Bacillota</taxon>
        <taxon>Bacilli</taxon>
        <taxon>Lactobacillales</taxon>
        <taxon>Carnobacteriaceae</taxon>
        <taxon>Carnobacterium</taxon>
    </lineage>
</organism>
<dbReference type="RefSeq" id="WP_034548073.1">
    <property type="nucleotide sequence ID" value="NZ_FSRN01000001.1"/>
</dbReference>